<sequence>MTLIRTLAAASLLLFSMQNIASAQVKHTFKDKEVIRRNDLTLTFINQDENFSPVLKKRMIETFFKVYPALKGAYNEKTAKQVTFVIDTTYKGVAATQGTTVAYSPVWFKQHPEDIDVVTHEVMHIVQNYGSNAGPWWITEGIADYVRFKYGVDNKGAKWALPDYKTGQKYDNGYRVTARFFAWLEKHDYPGFVKALDQNMRNHTYTEDFWKKQTTKTLTELWDLYVLNPVI</sequence>
<gene>
    <name evidence="2" type="ORF">HDE68_000114</name>
</gene>
<protein>
    <recommendedName>
        <fullName evidence="4">Secretory protein</fullName>
    </recommendedName>
</protein>
<dbReference type="PANTHER" id="PTHR33321">
    <property type="match status" value="1"/>
</dbReference>
<name>A0A7W8ZHN6_9SPHI</name>
<dbReference type="Pfam" id="PF04450">
    <property type="entry name" value="BSP"/>
    <property type="match status" value="1"/>
</dbReference>
<dbReference type="PANTHER" id="PTHR33321:SF12">
    <property type="entry name" value="PLANT BASIC SECRETORY PROTEIN (BSP) FAMILY PROTEIN"/>
    <property type="match status" value="1"/>
</dbReference>
<accession>A0A7W8ZHN6</accession>
<evidence type="ECO:0000256" key="1">
    <source>
        <dbReference type="SAM" id="SignalP"/>
    </source>
</evidence>
<keyword evidence="1" id="KW-0732">Signal</keyword>
<dbReference type="InterPro" id="IPR007541">
    <property type="entry name" value="Uncharacterised_BSP"/>
</dbReference>
<comment type="caution">
    <text evidence="2">The sequence shown here is derived from an EMBL/GenBank/DDBJ whole genome shotgun (WGS) entry which is preliminary data.</text>
</comment>
<feature type="signal peptide" evidence="1">
    <location>
        <begin position="1"/>
        <end position="23"/>
    </location>
</feature>
<reference evidence="2 3" key="1">
    <citation type="submission" date="2020-08" db="EMBL/GenBank/DDBJ databases">
        <title>Genomic Encyclopedia of Type Strains, Phase IV (KMG-V): Genome sequencing to study the core and pangenomes of soil and plant-associated prokaryotes.</title>
        <authorList>
            <person name="Whitman W."/>
        </authorList>
    </citation>
    <scope>NUCLEOTIDE SEQUENCE [LARGE SCALE GENOMIC DNA]</scope>
    <source>
        <strain evidence="2 3">S3M1</strain>
    </source>
</reference>
<organism evidence="2 3">
    <name type="scientific">Pedobacter cryoconitis</name>
    <dbReference type="NCBI Taxonomy" id="188932"/>
    <lineage>
        <taxon>Bacteria</taxon>
        <taxon>Pseudomonadati</taxon>
        <taxon>Bacteroidota</taxon>
        <taxon>Sphingobacteriia</taxon>
        <taxon>Sphingobacteriales</taxon>
        <taxon>Sphingobacteriaceae</taxon>
        <taxon>Pedobacter</taxon>
    </lineage>
</organism>
<proteinExistence type="predicted"/>
<evidence type="ECO:0008006" key="4">
    <source>
        <dbReference type="Google" id="ProtNLM"/>
    </source>
</evidence>
<dbReference type="AlphaFoldDB" id="A0A7W8ZHN6"/>
<dbReference type="Proteomes" id="UP000537204">
    <property type="component" value="Unassembled WGS sequence"/>
</dbReference>
<evidence type="ECO:0000313" key="3">
    <source>
        <dbReference type="Proteomes" id="UP000537204"/>
    </source>
</evidence>
<evidence type="ECO:0000313" key="2">
    <source>
        <dbReference type="EMBL" id="MBB5634229.1"/>
    </source>
</evidence>
<feature type="chain" id="PRO_5031248438" description="Secretory protein" evidence="1">
    <location>
        <begin position="24"/>
        <end position="231"/>
    </location>
</feature>
<dbReference type="RefSeq" id="WP_183877873.1">
    <property type="nucleotide sequence ID" value="NZ_JACHCE010000001.1"/>
</dbReference>
<dbReference type="EMBL" id="JACHCE010000001">
    <property type="protein sequence ID" value="MBB5634229.1"/>
    <property type="molecule type" value="Genomic_DNA"/>
</dbReference>